<sequence length="823" mass="86409">MKIQKQQHGKRFILNTLAFSLLVMHMPAYALQALDDGDLRNVNGQDGVNIEATLKEANIKTLYWTDQTGRAEADATSQALTATADTVKIQKNSVASPSDPLTANLKLNMGSTNGQAGVNLNLSLSPVLMTVDSFRVCDSDPSGARCSAKIGNLAIQTSSNTIIGIKTVNGLLSKTNQLDMTLGLQNANIYLGQTSAANQLNQLILKNFNFNFKGKGFAFVDAIEGFKLQTNLGANTAGNSATPNATYGYVDLARVVDPASTKAGFINSGSYGNGTTTSNAGLNLEIMVNNKGTNFTPASLYDVDNYNTPVGAKGLIRVGASGRMVNSSLQFRGIQNASNLIGSAVNATGTDTGKDIVGSSGIAFRMKTDFTKDSDTMLAGSGDATTLEIGGAGLNSYGFEFGNLTGLQKDTRASFDTGSVFLNLTDSKQLTLPVNNTFQTSSFANGQSLTNVNDYKQDIYSTLTTGNRPYSVVSSIRGAAFQAISRRGRFTTSAGVATNNLFTDSGLNNQWGLALPFYNLNANLAMYGTTVDADKVYSYSTDGTQSKIALSGQTARLGFSLGLTTEGVDKNGTTKLGNNTTSIMVIDGGLRNGQPTDYYMGLRNIDMLLKGNGSVGVENGSLNLSLKNMLVVMAAEVAGGYLPGTTYKSCALGLATASVACGNKSASDINNFAKSDDVLFGVKLRFGGDMDLSLIPSSEINNDGTGSRLTVVGDLKLAQNNNTIQISDPVNGSSLGLDNLTGNVRFNNAIVISKNPTSGTGQVGFNASFQFNPTQSVDGVFRARDLNFYPPAASGALVSGARLGEIALTGGRLSSELNIIPRN</sequence>
<name>A0A9X3DX26_9GAMM</name>
<dbReference type="Pfam" id="PF19657">
    <property type="entry name" value="DUF6160"/>
    <property type="match status" value="1"/>
</dbReference>
<evidence type="ECO:0000313" key="3">
    <source>
        <dbReference type="EMBL" id="MCX5469933.1"/>
    </source>
</evidence>
<comment type="caution">
    <text evidence="3">The sequence shown here is derived from an EMBL/GenBank/DDBJ whole genome shotgun (WGS) entry which is preliminary data.</text>
</comment>
<dbReference type="RefSeq" id="WP_266131822.1">
    <property type="nucleotide sequence ID" value="NZ_JAPKMY010000017.1"/>
</dbReference>
<reference evidence="3" key="1">
    <citation type="submission" date="2022-11" db="EMBL/GenBank/DDBJ databases">
        <title>Biodiversity and phylogenetic relationships of bacteria.</title>
        <authorList>
            <person name="Machado R.A.R."/>
            <person name="Bhat A."/>
            <person name="Loulou A."/>
            <person name="Kallel S."/>
        </authorList>
    </citation>
    <scope>NUCLEOTIDE SEQUENCE</scope>
    <source>
        <strain evidence="3">A-IN1</strain>
    </source>
</reference>
<keyword evidence="1" id="KW-1133">Transmembrane helix</keyword>
<dbReference type="Proteomes" id="UP001146019">
    <property type="component" value="Unassembled WGS sequence"/>
</dbReference>
<feature type="transmembrane region" description="Helical" evidence="1">
    <location>
        <begin position="12"/>
        <end position="31"/>
    </location>
</feature>
<keyword evidence="4" id="KW-1185">Reference proteome</keyword>
<gene>
    <name evidence="3" type="ORF">OSH00_19635</name>
</gene>
<evidence type="ECO:0000259" key="2">
    <source>
        <dbReference type="Pfam" id="PF19657"/>
    </source>
</evidence>
<feature type="domain" description="DUF6160" evidence="2">
    <location>
        <begin position="16"/>
        <end position="72"/>
    </location>
</feature>
<evidence type="ECO:0000256" key="1">
    <source>
        <dbReference type="SAM" id="Phobius"/>
    </source>
</evidence>
<dbReference type="AlphaFoldDB" id="A0A9X3DX26"/>
<keyword evidence="1" id="KW-0472">Membrane</keyword>
<protein>
    <submittedName>
        <fullName evidence="3">Heme utilization protein</fullName>
    </submittedName>
</protein>
<proteinExistence type="predicted"/>
<organism evidence="3 4">
    <name type="scientific">Acinetobacter nematophilus</name>
    <dbReference type="NCBI Taxonomy" id="2994642"/>
    <lineage>
        <taxon>Bacteria</taxon>
        <taxon>Pseudomonadati</taxon>
        <taxon>Pseudomonadota</taxon>
        <taxon>Gammaproteobacteria</taxon>
        <taxon>Moraxellales</taxon>
        <taxon>Moraxellaceae</taxon>
        <taxon>Acinetobacter</taxon>
    </lineage>
</organism>
<accession>A0A9X3DX26</accession>
<keyword evidence="1" id="KW-0812">Transmembrane</keyword>
<dbReference type="EMBL" id="JAPKMY010000017">
    <property type="protein sequence ID" value="MCX5469933.1"/>
    <property type="molecule type" value="Genomic_DNA"/>
</dbReference>
<dbReference type="InterPro" id="IPR046158">
    <property type="entry name" value="DUF6160"/>
</dbReference>
<evidence type="ECO:0000313" key="4">
    <source>
        <dbReference type="Proteomes" id="UP001146019"/>
    </source>
</evidence>